<dbReference type="InterPro" id="IPR007016">
    <property type="entry name" value="O-antigen_ligase-rel_domated"/>
</dbReference>
<protein>
    <recommendedName>
        <fullName evidence="6">O-antigen ligase-related domain-containing protein</fullName>
    </recommendedName>
</protein>
<feature type="transmembrane region" description="Helical" evidence="5">
    <location>
        <begin position="90"/>
        <end position="111"/>
    </location>
</feature>
<dbReference type="GO" id="GO:0016020">
    <property type="term" value="C:membrane"/>
    <property type="evidence" value="ECO:0007669"/>
    <property type="project" value="UniProtKB-SubCell"/>
</dbReference>
<feature type="transmembrane region" description="Helical" evidence="5">
    <location>
        <begin position="66"/>
        <end position="84"/>
    </location>
</feature>
<keyword evidence="2 5" id="KW-0812">Transmembrane</keyword>
<keyword evidence="4 5" id="KW-0472">Membrane</keyword>
<evidence type="ECO:0000256" key="2">
    <source>
        <dbReference type="ARBA" id="ARBA00022692"/>
    </source>
</evidence>
<dbReference type="Proteomes" id="UP000094501">
    <property type="component" value="Unassembled WGS sequence"/>
</dbReference>
<feature type="transmembrane region" description="Helical" evidence="5">
    <location>
        <begin position="230"/>
        <end position="247"/>
    </location>
</feature>
<dbReference type="AlphaFoldDB" id="A0A1E3W1X9"/>
<comment type="subcellular location">
    <subcellularLocation>
        <location evidence="1">Membrane</location>
        <topology evidence="1">Multi-pass membrane protein</topology>
    </subcellularLocation>
</comment>
<evidence type="ECO:0000313" key="8">
    <source>
        <dbReference type="Proteomes" id="UP000094501"/>
    </source>
</evidence>
<feature type="transmembrane region" description="Helical" evidence="5">
    <location>
        <begin position="254"/>
        <end position="274"/>
    </location>
</feature>
<evidence type="ECO:0000259" key="6">
    <source>
        <dbReference type="Pfam" id="PF04932"/>
    </source>
</evidence>
<evidence type="ECO:0000256" key="3">
    <source>
        <dbReference type="ARBA" id="ARBA00022989"/>
    </source>
</evidence>
<gene>
    <name evidence="7" type="ORF">AUC68_01260</name>
</gene>
<evidence type="ECO:0000313" key="7">
    <source>
        <dbReference type="EMBL" id="ODR99805.1"/>
    </source>
</evidence>
<feature type="transmembrane region" description="Helical" evidence="5">
    <location>
        <begin position="36"/>
        <end position="54"/>
    </location>
</feature>
<evidence type="ECO:0000256" key="4">
    <source>
        <dbReference type="ARBA" id="ARBA00023136"/>
    </source>
</evidence>
<dbReference type="EMBL" id="LPWG01000010">
    <property type="protein sequence ID" value="ODR99805.1"/>
    <property type="molecule type" value="Genomic_DNA"/>
</dbReference>
<name>A0A1E3W1X9_9HYPH</name>
<evidence type="ECO:0000256" key="5">
    <source>
        <dbReference type="SAM" id="Phobius"/>
    </source>
</evidence>
<sequence length="348" mass="37846">MRKLAKLALRREPAIIRTLFFLGPLVALLVPKTTVAVLIALFIVCAILALARGVDPRALLRIDVPLALFGVTAAYLFLNATWSLDPERAFTTAAWFVLIVLMAHGAARALAHWPKRSLCMAATAFLAGIGVGTAFILFEAATGRIATLALYHLLPVTQPDSLKGFSVRDGEIMRIAPSELNAMVAVMLMALWPALLCMVARLGCRKGYLFAGGLLAAAAATIFLSNHDSSKVGLVASLVVFACAIYWPNVTRYALWLVWCLAFAFVVPLAAAAYKADLHQSDRLPPSAQARVTLWAYTAEQIPKAPFLGIGASSTRKIDQSLDNRKMQWKKRLRTEGFGWRARGRPCA</sequence>
<feature type="transmembrane region" description="Helical" evidence="5">
    <location>
        <begin position="12"/>
        <end position="30"/>
    </location>
</feature>
<keyword evidence="3 5" id="KW-1133">Transmembrane helix</keyword>
<feature type="transmembrane region" description="Helical" evidence="5">
    <location>
        <begin position="118"/>
        <end position="138"/>
    </location>
</feature>
<comment type="caution">
    <text evidence="7">The sequence shown here is derived from an EMBL/GenBank/DDBJ whole genome shotgun (WGS) entry which is preliminary data.</text>
</comment>
<keyword evidence="8" id="KW-1185">Reference proteome</keyword>
<feature type="transmembrane region" description="Helical" evidence="5">
    <location>
        <begin position="180"/>
        <end position="200"/>
    </location>
</feature>
<dbReference type="Pfam" id="PF04932">
    <property type="entry name" value="Wzy_C"/>
    <property type="match status" value="1"/>
</dbReference>
<proteinExistence type="predicted"/>
<feature type="transmembrane region" description="Helical" evidence="5">
    <location>
        <begin position="207"/>
        <end position="224"/>
    </location>
</feature>
<dbReference type="PANTHER" id="PTHR37422">
    <property type="entry name" value="TEICHURONIC ACID BIOSYNTHESIS PROTEIN TUAE"/>
    <property type="match status" value="1"/>
</dbReference>
<dbReference type="RefSeq" id="WP_069436651.1">
    <property type="nucleotide sequence ID" value="NZ_LPWG01000010.1"/>
</dbReference>
<evidence type="ECO:0000256" key="1">
    <source>
        <dbReference type="ARBA" id="ARBA00004141"/>
    </source>
</evidence>
<accession>A0A1E3W1X9</accession>
<feature type="domain" description="O-antigen ligase-related" evidence="6">
    <location>
        <begin position="214"/>
        <end position="315"/>
    </location>
</feature>
<reference evidence="7 8" key="1">
    <citation type="journal article" date="2016" name="Environ. Microbiol.">
        <title>New Methyloceanibacter diversity from North Sea sediments includes methanotroph containing solely the soluble methane monooxygenase.</title>
        <authorList>
            <person name="Vekeman B."/>
            <person name="Kerckhof F.M."/>
            <person name="Cremers G."/>
            <person name="de Vos P."/>
            <person name="Vandamme P."/>
            <person name="Boon N."/>
            <person name="Op den Camp H.J."/>
            <person name="Heylen K."/>
        </authorList>
    </citation>
    <scope>NUCLEOTIDE SEQUENCE [LARGE SCALE GENOMIC DNA]</scope>
    <source>
        <strain evidence="7 8">R-67174</strain>
    </source>
</reference>
<dbReference type="STRING" id="1774968.AUC68_01260"/>
<organism evidence="7 8">
    <name type="scientific">Methyloceanibacter methanicus</name>
    <dbReference type="NCBI Taxonomy" id="1774968"/>
    <lineage>
        <taxon>Bacteria</taxon>
        <taxon>Pseudomonadati</taxon>
        <taxon>Pseudomonadota</taxon>
        <taxon>Alphaproteobacteria</taxon>
        <taxon>Hyphomicrobiales</taxon>
        <taxon>Hyphomicrobiaceae</taxon>
        <taxon>Methyloceanibacter</taxon>
    </lineage>
</organism>
<dbReference type="InterPro" id="IPR051533">
    <property type="entry name" value="WaaL-like"/>
</dbReference>
<dbReference type="OrthoDB" id="8050531at2"/>
<dbReference type="PANTHER" id="PTHR37422:SF23">
    <property type="entry name" value="TEICHURONIC ACID BIOSYNTHESIS PROTEIN TUAE"/>
    <property type="match status" value="1"/>
</dbReference>